<name>A0ABP9ZCZ7_9FUNG</name>
<dbReference type="Proteomes" id="UP001473302">
    <property type="component" value="Unassembled WGS sequence"/>
</dbReference>
<feature type="region of interest" description="Disordered" evidence="1">
    <location>
        <begin position="248"/>
        <end position="283"/>
    </location>
</feature>
<proteinExistence type="predicted"/>
<protein>
    <recommendedName>
        <fullName evidence="4">PH domain-containing protein</fullName>
    </recommendedName>
</protein>
<sequence length="460" mass="54076">MPFPSSLNRDDDIMEEVPVTTTPIFEGHLSVRTDKKQWQWRLFRFDGSNFTCLSTRKVKLQPNDNNNVVRSNLITTPKDKIKRLTVDENKIELKYYQLPEWTIDVVNISSISVLKRAQKQKDLERWLFVLTKMWKFTQAVKEQVQQFYVQQRQQQQHQQQHQQQIIQQEVEDDNIPLVRSTCYDAKYNRTPTLSSDKIKVIEEWRKSLAELMANDPSIKVTTPPPIESIPDDDTMSIFTDITSVSNRQKPSVKRVKSRSIRRAKTNSISPQQHIQQPEQHQEIPLEGRPVPTLRKRRSDDVRNWMNTSKKGIDMMNFFQDVGTSSIYDEETNSHVNNNNPILKYHTSIRGKKLIHHMVNQQEELSLLKRTRRASIPLLTNDIFNQQSPLQSLSMKKKQEEEEMSLADLQKSLRQVSLHHNRSPSDSSLHDLQKTNLYYYHNIVAPAIPPFHQPHLFFNYE</sequence>
<evidence type="ECO:0000256" key="1">
    <source>
        <dbReference type="SAM" id="MobiDB-lite"/>
    </source>
</evidence>
<comment type="caution">
    <text evidence="2">The sequence shown here is derived from an EMBL/GenBank/DDBJ whole genome shotgun (WGS) entry which is preliminary data.</text>
</comment>
<evidence type="ECO:0008006" key="4">
    <source>
        <dbReference type="Google" id="ProtNLM"/>
    </source>
</evidence>
<evidence type="ECO:0000313" key="2">
    <source>
        <dbReference type="EMBL" id="GAA5816987.1"/>
    </source>
</evidence>
<keyword evidence="3" id="KW-1185">Reference proteome</keyword>
<dbReference type="EMBL" id="BAABUK010000037">
    <property type="protein sequence ID" value="GAA5816987.1"/>
    <property type="molecule type" value="Genomic_DNA"/>
</dbReference>
<evidence type="ECO:0000313" key="3">
    <source>
        <dbReference type="Proteomes" id="UP001473302"/>
    </source>
</evidence>
<feature type="compositionally biased region" description="Low complexity" evidence="1">
    <location>
        <begin position="267"/>
        <end position="278"/>
    </location>
</feature>
<accession>A0ABP9ZCZ7</accession>
<gene>
    <name evidence="2" type="ORF">MFLAVUS_010522</name>
</gene>
<feature type="compositionally biased region" description="Basic residues" evidence="1">
    <location>
        <begin position="250"/>
        <end position="264"/>
    </location>
</feature>
<reference evidence="2 3" key="1">
    <citation type="submission" date="2024-04" db="EMBL/GenBank/DDBJ databases">
        <title>genome sequences of Mucor flavus KT1a and Helicostylum pulchrum KT1b strains isolated from the surface of a dry-aged beef.</title>
        <authorList>
            <person name="Toyotome T."/>
            <person name="Hosono M."/>
            <person name="Torimaru M."/>
            <person name="Fukuda K."/>
            <person name="Mikami N."/>
        </authorList>
    </citation>
    <scope>NUCLEOTIDE SEQUENCE [LARGE SCALE GENOMIC DNA]</scope>
    <source>
        <strain evidence="2 3">KT1a</strain>
    </source>
</reference>
<organism evidence="2 3">
    <name type="scientific">Mucor flavus</name>
    <dbReference type="NCBI Taxonomy" id="439312"/>
    <lineage>
        <taxon>Eukaryota</taxon>
        <taxon>Fungi</taxon>
        <taxon>Fungi incertae sedis</taxon>
        <taxon>Mucoromycota</taxon>
        <taxon>Mucoromycotina</taxon>
        <taxon>Mucoromycetes</taxon>
        <taxon>Mucorales</taxon>
        <taxon>Mucorineae</taxon>
        <taxon>Mucoraceae</taxon>
        <taxon>Mucor</taxon>
    </lineage>
</organism>